<keyword evidence="7" id="KW-1185">Reference proteome</keyword>
<proteinExistence type="predicted"/>
<evidence type="ECO:0000256" key="4">
    <source>
        <dbReference type="SAM" id="SignalP"/>
    </source>
</evidence>
<evidence type="ECO:0000313" key="6">
    <source>
        <dbReference type="EMBL" id="CAF0804331.1"/>
    </source>
</evidence>
<sequence>MFDKKFQNILVSIILFVFVKNAEANLTNITEKNINWLTSCRPCADTLYECSQCFKDACVQCVLEIPYTSCLNCMNDLIDLPSNFNCDSRMSYHQAVCKIHCRMNNGFTITSRDGFCDEYTGRCVCTSIALPTTPHPLFNRTTASPCEYKIKFEKSSSIEVIPENISTFKPKILVEPNRPDLCTFRDRIKVKVRTKQFSAIDGSDYLGVSTDLEFNSSKTWHELKIDINNDRIIEPFEFFTIDIESVTPDIIPIATPRKIIYIEDDDYNSPNGIADDDITDVFDYDEASSFIYLMYKDKFNQDINFPDPNSIYPNNGGITTSQDRLKIVMQIIGFYTINIHTIEVNNPHECNLNSFNLRRLNSNMQPYEELMNSFVLNNRPIIDVNYYKGFQNLGIAGDSPDYLEINLLNTKDGRGVTKCEFRAFASKVYD</sequence>
<gene>
    <name evidence="6" type="ORF">OXX778_LOCUS6636</name>
</gene>
<keyword evidence="3" id="KW-0106">Calcium</keyword>
<dbReference type="SUPFAM" id="SSF141072">
    <property type="entry name" value="CalX-like"/>
    <property type="match status" value="1"/>
</dbReference>
<protein>
    <recommendedName>
        <fullName evidence="5">Calx-beta domain-containing protein</fullName>
    </recommendedName>
</protein>
<evidence type="ECO:0000259" key="5">
    <source>
        <dbReference type="Pfam" id="PF03160"/>
    </source>
</evidence>
<evidence type="ECO:0000256" key="1">
    <source>
        <dbReference type="ARBA" id="ARBA00022729"/>
    </source>
</evidence>
<evidence type="ECO:0000256" key="3">
    <source>
        <dbReference type="ARBA" id="ARBA00022837"/>
    </source>
</evidence>
<organism evidence="6 7">
    <name type="scientific">Brachionus calyciflorus</name>
    <dbReference type="NCBI Taxonomy" id="104777"/>
    <lineage>
        <taxon>Eukaryota</taxon>
        <taxon>Metazoa</taxon>
        <taxon>Spiralia</taxon>
        <taxon>Gnathifera</taxon>
        <taxon>Rotifera</taxon>
        <taxon>Eurotatoria</taxon>
        <taxon>Monogononta</taxon>
        <taxon>Pseudotrocha</taxon>
        <taxon>Ploima</taxon>
        <taxon>Brachionidae</taxon>
        <taxon>Brachionus</taxon>
    </lineage>
</organism>
<dbReference type="AlphaFoldDB" id="A0A813T5L4"/>
<keyword evidence="1 4" id="KW-0732">Signal</keyword>
<dbReference type="InterPro" id="IPR038081">
    <property type="entry name" value="CalX-like_sf"/>
</dbReference>
<dbReference type="Gene3D" id="2.60.40.2030">
    <property type="match status" value="1"/>
</dbReference>
<name>A0A813T5L4_9BILA</name>
<dbReference type="Pfam" id="PF03160">
    <property type="entry name" value="Calx-beta"/>
    <property type="match status" value="1"/>
</dbReference>
<reference evidence="6" key="1">
    <citation type="submission" date="2021-02" db="EMBL/GenBank/DDBJ databases">
        <authorList>
            <person name="Nowell W R."/>
        </authorList>
    </citation>
    <scope>NUCLEOTIDE SEQUENCE</scope>
    <source>
        <strain evidence="6">Ploen Becks lab</strain>
    </source>
</reference>
<accession>A0A813T5L4</accession>
<dbReference type="InterPro" id="IPR003644">
    <property type="entry name" value="Calx_beta"/>
</dbReference>
<feature type="domain" description="Calx-beta" evidence="5">
    <location>
        <begin position="185"/>
        <end position="246"/>
    </location>
</feature>
<dbReference type="GO" id="GO:0007154">
    <property type="term" value="P:cell communication"/>
    <property type="evidence" value="ECO:0007669"/>
    <property type="project" value="InterPro"/>
</dbReference>
<evidence type="ECO:0000256" key="2">
    <source>
        <dbReference type="ARBA" id="ARBA00022737"/>
    </source>
</evidence>
<feature type="chain" id="PRO_5032464387" description="Calx-beta domain-containing protein" evidence="4">
    <location>
        <begin position="25"/>
        <end position="430"/>
    </location>
</feature>
<comment type="caution">
    <text evidence="6">The sequence shown here is derived from an EMBL/GenBank/DDBJ whole genome shotgun (WGS) entry which is preliminary data.</text>
</comment>
<dbReference type="EMBL" id="CAJNOC010000799">
    <property type="protein sequence ID" value="CAF0804331.1"/>
    <property type="molecule type" value="Genomic_DNA"/>
</dbReference>
<dbReference type="Proteomes" id="UP000663879">
    <property type="component" value="Unassembled WGS sequence"/>
</dbReference>
<evidence type="ECO:0000313" key="7">
    <source>
        <dbReference type="Proteomes" id="UP000663879"/>
    </source>
</evidence>
<keyword evidence="2" id="KW-0677">Repeat</keyword>
<dbReference type="GO" id="GO:0016020">
    <property type="term" value="C:membrane"/>
    <property type="evidence" value="ECO:0007669"/>
    <property type="project" value="InterPro"/>
</dbReference>
<feature type="signal peptide" evidence="4">
    <location>
        <begin position="1"/>
        <end position="24"/>
    </location>
</feature>